<dbReference type="KEGG" id="tpf:TPHA_0F02630"/>
<dbReference type="PANTHER" id="PTHR47782:SF12">
    <property type="entry name" value="ZN(II)2CYS6 TRANSCRIPTION FACTOR (EUROFUNG)"/>
    <property type="match status" value="1"/>
</dbReference>
<evidence type="ECO:0000256" key="6">
    <source>
        <dbReference type="ARBA" id="ARBA00023163"/>
    </source>
</evidence>
<evidence type="ECO:0000256" key="4">
    <source>
        <dbReference type="ARBA" id="ARBA00023015"/>
    </source>
</evidence>
<keyword evidence="5" id="KW-0238">DNA-binding</keyword>
<evidence type="ECO:0000256" key="5">
    <source>
        <dbReference type="ARBA" id="ARBA00023125"/>
    </source>
</evidence>
<dbReference type="InterPro" id="IPR052202">
    <property type="entry name" value="Yeast_MetPath_Reg"/>
</dbReference>
<dbReference type="GO" id="GO:0045944">
    <property type="term" value="P:positive regulation of transcription by RNA polymerase II"/>
    <property type="evidence" value="ECO:0007669"/>
    <property type="project" value="TreeGrafter"/>
</dbReference>
<name>G8BUF7_TETPH</name>
<dbReference type="InterPro" id="IPR036864">
    <property type="entry name" value="Zn2-C6_fun-type_DNA-bd_sf"/>
</dbReference>
<feature type="region of interest" description="Disordered" evidence="8">
    <location>
        <begin position="110"/>
        <end position="143"/>
    </location>
</feature>
<dbReference type="GO" id="GO:0000981">
    <property type="term" value="F:DNA-binding transcription factor activity, RNA polymerase II-specific"/>
    <property type="evidence" value="ECO:0007669"/>
    <property type="project" value="InterPro"/>
</dbReference>
<dbReference type="GeneID" id="11531546"/>
<evidence type="ECO:0000256" key="3">
    <source>
        <dbReference type="ARBA" id="ARBA00022833"/>
    </source>
</evidence>
<evidence type="ECO:0000256" key="7">
    <source>
        <dbReference type="ARBA" id="ARBA00023242"/>
    </source>
</evidence>
<dbReference type="RefSeq" id="XP_003686177.1">
    <property type="nucleotide sequence ID" value="XM_003686129.1"/>
</dbReference>
<evidence type="ECO:0000256" key="8">
    <source>
        <dbReference type="SAM" id="MobiDB-lite"/>
    </source>
</evidence>
<keyword evidence="7" id="KW-0539">Nucleus</keyword>
<dbReference type="EMBL" id="HE612861">
    <property type="protein sequence ID" value="CCE63743.1"/>
    <property type="molecule type" value="Genomic_DNA"/>
</dbReference>
<evidence type="ECO:0000256" key="1">
    <source>
        <dbReference type="ARBA" id="ARBA00004123"/>
    </source>
</evidence>
<keyword evidence="2" id="KW-0479">Metal-binding</keyword>
<comment type="subcellular location">
    <subcellularLocation>
        <location evidence="1">Nucleus</location>
    </subcellularLocation>
</comment>
<gene>
    <name evidence="10" type="primary">TPHA0F02630</name>
    <name evidence="10" type="ordered locus">TPHA_0F02630</name>
</gene>
<keyword evidence="4" id="KW-0805">Transcription regulation</keyword>
<dbReference type="AlphaFoldDB" id="G8BUF7"/>
<dbReference type="PROSITE" id="PS50048">
    <property type="entry name" value="ZN2_CY6_FUNGAL_2"/>
    <property type="match status" value="1"/>
</dbReference>
<dbReference type="SMART" id="SM00906">
    <property type="entry name" value="Fungal_trans"/>
    <property type="match status" value="1"/>
</dbReference>
<dbReference type="SUPFAM" id="SSF57701">
    <property type="entry name" value="Zn2/Cys6 DNA-binding domain"/>
    <property type="match status" value="1"/>
</dbReference>
<evidence type="ECO:0000313" key="11">
    <source>
        <dbReference type="Proteomes" id="UP000005666"/>
    </source>
</evidence>
<dbReference type="PANTHER" id="PTHR47782">
    <property type="entry name" value="ZN(II)2CYS6 TRANSCRIPTION FACTOR (EUROFUNG)-RELATED"/>
    <property type="match status" value="1"/>
</dbReference>
<proteinExistence type="predicted"/>
<dbReference type="InterPro" id="IPR007219">
    <property type="entry name" value="XnlR_reg_dom"/>
</dbReference>
<dbReference type="Proteomes" id="UP000005666">
    <property type="component" value="Chromosome 6"/>
</dbReference>
<dbReference type="Pfam" id="PF00172">
    <property type="entry name" value="Zn_clus"/>
    <property type="match status" value="1"/>
</dbReference>
<dbReference type="Pfam" id="PF04082">
    <property type="entry name" value="Fungal_trans"/>
    <property type="match status" value="1"/>
</dbReference>
<keyword evidence="3" id="KW-0862">Zinc</keyword>
<dbReference type="GO" id="GO:0005634">
    <property type="term" value="C:nucleus"/>
    <property type="evidence" value="ECO:0007669"/>
    <property type="project" value="UniProtKB-SubCell"/>
</dbReference>
<accession>G8BUF7</accession>
<protein>
    <recommendedName>
        <fullName evidence="9">Zn(2)-C6 fungal-type domain-containing protein</fullName>
    </recommendedName>
</protein>
<dbReference type="PROSITE" id="PS00463">
    <property type="entry name" value="ZN2_CY6_FUNGAL_1"/>
    <property type="match status" value="1"/>
</dbReference>
<feature type="compositionally biased region" description="Basic and acidic residues" evidence="8">
    <location>
        <begin position="872"/>
        <end position="883"/>
    </location>
</feature>
<dbReference type="Gene3D" id="4.10.240.10">
    <property type="entry name" value="Zn(2)-C6 fungal-type DNA-binding domain"/>
    <property type="match status" value="1"/>
</dbReference>
<dbReference type="SMART" id="SM00066">
    <property type="entry name" value="GAL4"/>
    <property type="match status" value="1"/>
</dbReference>
<dbReference type="CDD" id="cd12148">
    <property type="entry name" value="fungal_TF_MHR"/>
    <property type="match status" value="1"/>
</dbReference>
<dbReference type="GO" id="GO:0008270">
    <property type="term" value="F:zinc ion binding"/>
    <property type="evidence" value="ECO:0007669"/>
    <property type="project" value="InterPro"/>
</dbReference>
<dbReference type="InterPro" id="IPR001138">
    <property type="entry name" value="Zn2Cys6_DnaBD"/>
</dbReference>
<feature type="region of interest" description="Disordered" evidence="8">
    <location>
        <begin position="866"/>
        <end position="924"/>
    </location>
</feature>
<organism evidence="10 11">
    <name type="scientific">Tetrapisispora phaffii (strain ATCC 24235 / CBS 4417 / NBRC 1672 / NRRL Y-8282 / UCD 70-5)</name>
    <name type="common">Yeast</name>
    <name type="synonym">Fabospora phaffii</name>
    <dbReference type="NCBI Taxonomy" id="1071381"/>
    <lineage>
        <taxon>Eukaryota</taxon>
        <taxon>Fungi</taxon>
        <taxon>Dikarya</taxon>
        <taxon>Ascomycota</taxon>
        <taxon>Saccharomycotina</taxon>
        <taxon>Saccharomycetes</taxon>
        <taxon>Saccharomycetales</taxon>
        <taxon>Saccharomycetaceae</taxon>
        <taxon>Tetrapisispora</taxon>
    </lineage>
</organism>
<feature type="region of interest" description="Disordered" evidence="8">
    <location>
        <begin position="809"/>
        <end position="850"/>
    </location>
</feature>
<dbReference type="GO" id="GO:0043565">
    <property type="term" value="F:sequence-specific DNA binding"/>
    <property type="evidence" value="ECO:0007669"/>
    <property type="project" value="TreeGrafter"/>
</dbReference>
<sequence length="1262" mass="142556">MARPKKEVTKENIERFQRELELAGDKVEVLLVDKKGRSKSCLLCRRRKQKCDHNLPSCTSCLKAGVKCVQPERYINANNNNRTSNAENSLETNNIVVMKTKRSNEILHKKKTKGKKKGSIVSPDVSEKGIISKPKSDKKPDKDKDEYTIFLEKKLKYLEKLIDIPPTSASYNKKLAQYKKISNLLGDIGDLEPIIRHLIDRNTKSMNSPNDGNNQVNILGKRSPTLNTGYPSTINNMHASSPLTNNMGMLPPLPHQSQPKFTPLMKANSRNLENGYQRSMGSDHTNFSTHSEVPNPYSMQSQFSNNFHVNSHQYSKPKIPTEPINFSKCFFSKYNLKEFYLYDPAFDFDEKLSRSFLDIFFTRLQFKYPLLDENEIYQFHESYINNDIYSIPEDKFHFCCARMWLIFSISACLHMTTGKYKGLPPGRYFSAALRHVTRCSDILGDVQKIELLTLLILYLIRTDRDSMILYQIIKDVMDLSRKLELNKMHPGDQLIKEKFRLFWCVYLLERMICVAVGCPFTISEREIDLPLFDEETFNTSSVSSATGKSNGVHFINQTLILKRLESRFVEHLKIIPQSNLSKEDLSKQLPLVKKYFHDLELWRASCSRDDVRNFENETLKLYYYRSVRLLTQPYLEILKPEDRLFRECQAAAGQICQLYKIFHQKTVYGHSTPAVHTVFVAGVTLIYCMWLARNLDDERRRMLGDGSKHTRPLVSASLFSIMDDLRACSISLYVMTERSIFARTFRDTFDQLMNATIGNLIERCGPDSSELIYISSGDHSVLLANDENGQTKRIENIGSNSIYFSSTKISKSTEPGLPTELNNSNDEDNNESFSNSFKQKKNGLPPAIDRRFGRRNIEEFIGMAEGTPVDAETEKESKKKQTVLEKNSIPKGLSHLLDHTSTAATEPEVAASAGVEANTNTRTSSIGEDTQQFIVKKPIGKSDLDWQSKFEKQAFLQQKFAQENLKVYLSTLNHPSMTIDTINGGPNLPGINTKFSNDNSMLISNAAAGSGNTSHTPSNQLNQATLVSGKTTPASFQNVDSQNGIFNHASPTNSISSQVSYNKNINYSQLNGALPNMENSYIGGSQVRGNSNLYSSRKVGQALTPIAITDNILTSGDILFKSGTHDMINNISTWTSNSVINVINKEKVSYDENLALSKERSKTEKDQIFNTGLESQGPVSNPMAVSLNSSNISNNDNANNNGILENQIIQPAMGDNLNNTARNNAVDVKVESNTVHKSNWNSNTLAPVEEFWTVNYDYGFLT</sequence>
<reference evidence="10 11" key="1">
    <citation type="journal article" date="2011" name="Proc. Natl. Acad. Sci. U.S.A.">
        <title>Evolutionary erosion of yeast sex chromosomes by mating-type switching accidents.</title>
        <authorList>
            <person name="Gordon J.L."/>
            <person name="Armisen D."/>
            <person name="Proux-Wera E."/>
            <person name="Oheigeartaigh S.S."/>
            <person name="Byrne K.P."/>
            <person name="Wolfe K.H."/>
        </authorList>
    </citation>
    <scope>NUCLEOTIDE SEQUENCE [LARGE SCALE GENOMIC DNA]</scope>
    <source>
        <strain evidence="11">ATCC 24235 / CBS 4417 / NBRC 1672 / NRRL Y-8282 / UCD 70-5</strain>
    </source>
</reference>
<feature type="domain" description="Zn(2)-C6 fungal-type" evidence="9">
    <location>
        <begin position="40"/>
        <end position="70"/>
    </location>
</feature>
<dbReference type="eggNOG" id="ENOG502QS9Q">
    <property type="taxonomic scope" value="Eukaryota"/>
</dbReference>
<evidence type="ECO:0000313" key="10">
    <source>
        <dbReference type="EMBL" id="CCE63743.1"/>
    </source>
</evidence>
<dbReference type="OMA" id="QKTITGH"/>
<feature type="compositionally biased region" description="Basic and acidic residues" evidence="8">
    <location>
        <begin position="134"/>
        <end position="143"/>
    </location>
</feature>
<keyword evidence="11" id="KW-1185">Reference proteome</keyword>
<dbReference type="STRING" id="1071381.G8BUF7"/>
<keyword evidence="6" id="KW-0804">Transcription</keyword>
<evidence type="ECO:0000259" key="9">
    <source>
        <dbReference type="PROSITE" id="PS50048"/>
    </source>
</evidence>
<dbReference type="CDD" id="cd00067">
    <property type="entry name" value="GAL4"/>
    <property type="match status" value="1"/>
</dbReference>
<dbReference type="HOGENOM" id="CLU_004038_1_0_1"/>
<dbReference type="GO" id="GO:0006351">
    <property type="term" value="P:DNA-templated transcription"/>
    <property type="evidence" value="ECO:0007669"/>
    <property type="project" value="InterPro"/>
</dbReference>
<dbReference type="OrthoDB" id="2399539at2759"/>
<evidence type="ECO:0000256" key="2">
    <source>
        <dbReference type="ARBA" id="ARBA00022723"/>
    </source>
</evidence>